<dbReference type="EMBL" id="AWTN01000106">
    <property type="protein sequence ID" value="KGG87671.1"/>
    <property type="molecule type" value="Genomic_DNA"/>
</dbReference>
<proteinExistence type="predicted"/>
<evidence type="ECO:0000313" key="2">
    <source>
        <dbReference type="Proteomes" id="UP000029567"/>
    </source>
</evidence>
<evidence type="ECO:0000313" key="1">
    <source>
        <dbReference type="EMBL" id="KGG87671.1"/>
    </source>
</evidence>
<organism evidence="1 2">
    <name type="scientific">Comamonas thiooxydans</name>
    <dbReference type="NCBI Taxonomy" id="363952"/>
    <lineage>
        <taxon>Bacteria</taxon>
        <taxon>Pseudomonadati</taxon>
        <taxon>Pseudomonadota</taxon>
        <taxon>Betaproteobacteria</taxon>
        <taxon>Burkholderiales</taxon>
        <taxon>Comamonadaceae</taxon>
        <taxon>Comamonas</taxon>
    </lineage>
</organism>
<dbReference type="Proteomes" id="UP000029567">
    <property type="component" value="Unassembled WGS sequence"/>
</dbReference>
<comment type="caution">
    <text evidence="1">The sequence shown here is derived from an EMBL/GenBank/DDBJ whole genome shotgun (WGS) entry which is preliminary data.</text>
</comment>
<reference evidence="1 2" key="1">
    <citation type="submission" date="2013-09" db="EMBL/GenBank/DDBJ databases">
        <title>High correlation between genotypes and phenotypes of environmental bacteria Comamonas testosteroni strains.</title>
        <authorList>
            <person name="Liu L."/>
            <person name="Zhu W."/>
            <person name="Xia X."/>
            <person name="Xu B."/>
            <person name="Luo M."/>
            <person name="Wang G."/>
        </authorList>
    </citation>
    <scope>NUCLEOTIDE SEQUENCE [LARGE SCALE GENOMIC DNA]</scope>
    <source>
        <strain evidence="1 2">JL14</strain>
    </source>
</reference>
<gene>
    <name evidence="1" type="ORF">P245_19665</name>
</gene>
<sequence length="70" mass="7809">MGRSKTLASTGPAASCFRSFNCGLAQTSWLYKISQCISNKRIALFSNCKCTRKVFKFEIFFNVGMQATPD</sequence>
<protein>
    <submittedName>
        <fullName evidence="1">Uncharacterized protein</fullName>
    </submittedName>
</protein>
<accession>A0A0E3BYE9</accession>
<name>A0A0E3BYE9_9BURK</name>
<dbReference type="AlphaFoldDB" id="A0A0E3BYE9"/>